<evidence type="ECO:0000256" key="3">
    <source>
        <dbReference type="ARBA" id="ARBA00023157"/>
    </source>
</evidence>
<feature type="binding site" evidence="4">
    <location>
        <position position="19"/>
    </location>
    <ligand>
        <name>Zn(2+)</name>
        <dbReference type="ChEBI" id="CHEBI:29105"/>
        <note>ligand shared with metalloproteinase partner</note>
    </ligand>
</feature>
<accession>A0AA39HT23</accession>
<feature type="signal peptide" evidence="6">
    <location>
        <begin position="1"/>
        <end position="16"/>
    </location>
</feature>
<feature type="disulfide bond" evidence="5">
    <location>
        <begin position="19"/>
        <end position="88"/>
    </location>
</feature>
<dbReference type="PANTHER" id="PTHR11844">
    <property type="entry name" value="METALLOPROTEASE INHIBITOR"/>
    <property type="match status" value="1"/>
</dbReference>
<gene>
    <name evidence="8" type="ORF">QR680_005340</name>
</gene>
<keyword evidence="6" id="KW-0732">Signal</keyword>
<evidence type="ECO:0000256" key="2">
    <source>
        <dbReference type="ARBA" id="ARBA00022525"/>
    </source>
</evidence>
<dbReference type="SUPFAM" id="SSF50242">
    <property type="entry name" value="TIMP-like"/>
    <property type="match status" value="1"/>
</dbReference>
<protein>
    <recommendedName>
        <fullName evidence="7">NTR domain-containing protein</fullName>
    </recommendedName>
</protein>
<dbReference type="GO" id="GO:0046872">
    <property type="term" value="F:metal ion binding"/>
    <property type="evidence" value="ECO:0007669"/>
    <property type="project" value="UniProtKB-KW"/>
</dbReference>
<dbReference type="InterPro" id="IPR001134">
    <property type="entry name" value="Netrin_domain"/>
</dbReference>
<dbReference type="Proteomes" id="UP001175271">
    <property type="component" value="Unassembled WGS sequence"/>
</dbReference>
<proteinExistence type="predicted"/>
<evidence type="ECO:0000256" key="1">
    <source>
        <dbReference type="ARBA" id="ARBA00004613"/>
    </source>
</evidence>
<keyword evidence="3 5" id="KW-1015">Disulfide bond</keyword>
<comment type="subcellular location">
    <subcellularLocation>
        <location evidence="1">Secreted</location>
    </subcellularLocation>
</comment>
<feature type="chain" id="PRO_5041385421" description="NTR domain-containing protein" evidence="6">
    <location>
        <begin position="17"/>
        <end position="150"/>
    </location>
</feature>
<dbReference type="PROSITE" id="PS51257">
    <property type="entry name" value="PROKAR_LIPOPROTEIN"/>
    <property type="match status" value="1"/>
</dbReference>
<evidence type="ECO:0000259" key="7">
    <source>
        <dbReference type="PROSITE" id="PS50189"/>
    </source>
</evidence>
<dbReference type="PANTHER" id="PTHR11844:SF25">
    <property type="entry name" value="NTR DOMAIN-CONTAINING PROTEIN"/>
    <property type="match status" value="1"/>
</dbReference>
<dbReference type="InterPro" id="IPR001820">
    <property type="entry name" value="TIMP"/>
</dbReference>
<keyword evidence="4" id="KW-0479">Metal-binding</keyword>
<dbReference type="Pfam" id="PF00965">
    <property type="entry name" value="TIMP"/>
    <property type="match status" value="1"/>
</dbReference>
<evidence type="ECO:0000256" key="6">
    <source>
        <dbReference type="SAM" id="SignalP"/>
    </source>
</evidence>
<name>A0AA39HT23_9BILA</name>
<sequence length="150" mass="16504">MLRTLLLVVVVCCVFAFGCDCPSRADPKEKFCKSDVVGVFKVVKGFEHLNGLRITYVSLASRVFKNKNDGTHPNSITFIVTNSQSTACGVTWLKEGEEYLLNGSYDHAKRTLDVSTCGQIAPTEWQKVPADIKKALEEGSYAPCPSPKQN</sequence>
<dbReference type="EMBL" id="JAUCMV010000003">
    <property type="protein sequence ID" value="KAK0410816.1"/>
    <property type="molecule type" value="Genomic_DNA"/>
</dbReference>
<dbReference type="GO" id="GO:0002020">
    <property type="term" value="F:protease binding"/>
    <property type="evidence" value="ECO:0007669"/>
    <property type="project" value="TreeGrafter"/>
</dbReference>
<dbReference type="Gene3D" id="2.40.50.120">
    <property type="match status" value="1"/>
</dbReference>
<dbReference type="GO" id="GO:0005615">
    <property type="term" value="C:extracellular space"/>
    <property type="evidence" value="ECO:0007669"/>
    <property type="project" value="TreeGrafter"/>
</dbReference>
<evidence type="ECO:0000256" key="4">
    <source>
        <dbReference type="PIRSR" id="PIRSR601820-1"/>
    </source>
</evidence>
<dbReference type="GO" id="GO:0031012">
    <property type="term" value="C:extracellular matrix"/>
    <property type="evidence" value="ECO:0007669"/>
    <property type="project" value="TreeGrafter"/>
</dbReference>
<keyword evidence="9" id="KW-1185">Reference proteome</keyword>
<reference evidence="8" key="1">
    <citation type="submission" date="2023-06" db="EMBL/GenBank/DDBJ databases">
        <title>Genomic analysis of the entomopathogenic nematode Steinernema hermaphroditum.</title>
        <authorList>
            <person name="Schwarz E.M."/>
            <person name="Heppert J.K."/>
            <person name="Baniya A."/>
            <person name="Schwartz H.T."/>
            <person name="Tan C.-H."/>
            <person name="Antoshechkin I."/>
            <person name="Sternberg P.W."/>
            <person name="Goodrich-Blair H."/>
            <person name="Dillman A.R."/>
        </authorList>
    </citation>
    <scope>NUCLEOTIDE SEQUENCE</scope>
    <source>
        <strain evidence="8">PS9179</strain>
        <tissue evidence="8">Whole animal</tissue>
    </source>
</reference>
<evidence type="ECO:0000313" key="9">
    <source>
        <dbReference type="Proteomes" id="UP001175271"/>
    </source>
</evidence>
<dbReference type="InterPro" id="IPR008993">
    <property type="entry name" value="TIMP-like_OB-fold"/>
</dbReference>
<dbReference type="GO" id="GO:0051045">
    <property type="term" value="P:negative regulation of membrane protein ectodomain proteolysis"/>
    <property type="evidence" value="ECO:0007669"/>
    <property type="project" value="TreeGrafter"/>
</dbReference>
<organism evidence="8 9">
    <name type="scientific">Steinernema hermaphroditum</name>
    <dbReference type="NCBI Taxonomy" id="289476"/>
    <lineage>
        <taxon>Eukaryota</taxon>
        <taxon>Metazoa</taxon>
        <taxon>Ecdysozoa</taxon>
        <taxon>Nematoda</taxon>
        <taxon>Chromadorea</taxon>
        <taxon>Rhabditida</taxon>
        <taxon>Tylenchina</taxon>
        <taxon>Panagrolaimomorpha</taxon>
        <taxon>Strongyloidoidea</taxon>
        <taxon>Steinernematidae</taxon>
        <taxon>Steinernema</taxon>
    </lineage>
</organism>
<comment type="caution">
    <text evidence="8">The sequence shown here is derived from an EMBL/GenBank/DDBJ whole genome shotgun (WGS) entry which is preliminary data.</text>
</comment>
<keyword evidence="4" id="KW-0862">Zinc</keyword>
<evidence type="ECO:0000256" key="5">
    <source>
        <dbReference type="PIRSR" id="PIRSR601820-3"/>
    </source>
</evidence>
<feature type="disulfide bond" evidence="5">
    <location>
        <begin position="21"/>
        <end position="117"/>
    </location>
</feature>
<dbReference type="PROSITE" id="PS50189">
    <property type="entry name" value="NTR"/>
    <property type="match status" value="1"/>
</dbReference>
<dbReference type="GO" id="GO:0008191">
    <property type="term" value="F:metalloendopeptidase inhibitor activity"/>
    <property type="evidence" value="ECO:0007669"/>
    <property type="project" value="InterPro"/>
</dbReference>
<feature type="domain" description="NTR" evidence="7">
    <location>
        <begin position="19"/>
        <end position="144"/>
    </location>
</feature>
<dbReference type="AlphaFoldDB" id="A0AA39HT23"/>
<evidence type="ECO:0000313" key="8">
    <source>
        <dbReference type="EMBL" id="KAK0410816.1"/>
    </source>
</evidence>
<keyword evidence="2" id="KW-0964">Secreted</keyword>